<gene>
    <name evidence="1" type="ORF">PYX00_006648</name>
</gene>
<protein>
    <submittedName>
        <fullName evidence="1">Uncharacterized protein</fullName>
    </submittedName>
</protein>
<evidence type="ECO:0000313" key="1">
    <source>
        <dbReference type="EMBL" id="KAL0274157.1"/>
    </source>
</evidence>
<dbReference type="EMBL" id="JARGDH010000003">
    <property type="protein sequence ID" value="KAL0274157.1"/>
    <property type="molecule type" value="Genomic_DNA"/>
</dbReference>
<accession>A0AAW2HWK0</accession>
<reference evidence="1" key="1">
    <citation type="journal article" date="2024" name="Gigascience">
        <title>Chromosome-level genome of the poultry shaft louse Menopon gallinae provides insight into the host-switching and adaptive evolution of parasitic lice.</title>
        <authorList>
            <person name="Xu Y."/>
            <person name="Ma L."/>
            <person name="Liu S."/>
            <person name="Liang Y."/>
            <person name="Liu Q."/>
            <person name="He Z."/>
            <person name="Tian L."/>
            <person name="Duan Y."/>
            <person name="Cai W."/>
            <person name="Li H."/>
            <person name="Song F."/>
        </authorList>
    </citation>
    <scope>NUCLEOTIDE SEQUENCE</scope>
    <source>
        <strain evidence="1">Cailab_2023a</strain>
    </source>
</reference>
<organism evidence="1">
    <name type="scientific">Menopon gallinae</name>
    <name type="common">poultry shaft louse</name>
    <dbReference type="NCBI Taxonomy" id="328185"/>
    <lineage>
        <taxon>Eukaryota</taxon>
        <taxon>Metazoa</taxon>
        <taxon>Ecdysozoa</taxon>
        <taxon>Arthropoda</taxon>
        <taxon>Hexapoda</taxon>
        <taxon>Insecta</taxon>
        <taxon>Pterygota</taxon>
        <taxon>Neoptera</taxon>
        <taxon>Paraneoptera</taxon>
        <taxon>Psocodea</taxon>
        <taxon>Troctomorpha</taxon>
        <taxon>Phthiraptera</taxon>
        <taxon>Amblycera</taxon>
        <taxon>Menoponidae</taxon>
        <taxon>Menopon</taxon>
    </lineage>
</organism>
<proteinExistence type="predicted"/>
<comment type="caution">
    <text evidence="1">The sequence shown here is derived from an EMBL/GenBank/DDBJ whole genome shotgun (WGS) entry which is preliminary data.</text>
</comment>
<sequence>MPLLWSTPMTRDSYWTPSRCAKILVAAGPVRDRPVTWCIWIQSTWRRSTGE</sequence>
<dbReference type="AlphaFoldDB" id="A0AAW2HWK0"/>
<name>A0AAW2HWK0_9NEOP</name>